<evidence type="ECO:0000313" key="4">
    <source>
        <dbReference type="Proteomes" id="UP000321248"/>
    </source>
</evidence>
<dbReference type="InterPro" id="IPR009589">
    <property type="entry name" value="PH_YyaB-like"/>
</dbReference>
<sequence>MVVHRSKADAWLIAVLAISILAALYGAIVVAARGSIGDLALAAFITGIGAALPLWLMLSTRYTIRGDQLLVQCGPFTWRIKVAEITGITPTSNPLSSPALSLDRLRIDYGQRASLMISPRDKDKFLSDLEAARRGAA</sequence>
<dbReference type="AlphaFoldDB" id="A0A5C8KFU8"/>
<reference evidence="3 4" key="1">
    <citation type="submission" date="2019-08" db="EMBL/GenBank/DDBJ databases">
        <authorList>
            <person name="Karlyshev A.V."/>
        </authorList>
    </citation>
    <scope>NUCLEOTIDE SEQUENCE [LARGE SCALE GENOMIC DNA]</scope>
    <source>
        <strain evidence="3 4">Alg18-2.2</strain>
    </source>
</reference>
<proteinExistence type="predicted"/>
<feature type="transmembrane region" description="Helical" evidence="1">
    <location>
        <begin position="12"/>
        <end position="33"/>
    </location>
</feature>
<dbReference type="Proteomes" id="UP000321248">
    <property type="component" value="Unassembled WGS sequence"/>
</dbReference>
<evidence type="ECO:0000313" key="3">
    <source>
        <dbReference type="EMBL" id="TXK59045.1"/>
    </source>
</evidence>
<evidence type="ECO:0000259" key="2">
    <source>
        <dbReference type="Pfam" id="PF06713"/>
    </source>
</evidence>
<keyword evidence="1" id="KW-0812">Transmembrane</keyword>
<protein>
    <submittedName>
        <fullName evidence="3">PH domain-containing protein</fullName>
    </submittedName>
</protein>
<dbReference type="OrthoDB" id="6658731at2"/>
<dbReference type="RefSeq" id="WP_147892670.1">
    <property type="nucleotide sequence ID" value="NZ_VRTS01000018.1"/>
</dbReference>
<dbReference type="EMBL" id="VRTS01000018">
    <property type="protein sequence ID" value="TXK59045.1"/>
    <property type="molecule type" value="Genomic_DNA"/>
</dbReference>
<keyword evidence="4" id="KW-1185">Reference proteome</keyword>
<accession>A0A5C8KFU8</accession>
<feature type="domain" description="Uncharacterized protein YyaB-like PH" evidence="2">
    <location>
        <begin position="60"/>
        <end position="131"/>
    </location>
</feature>
<organism evidence="3 4">
    <name type="scientific">Alkalisalibacterium limincola</name>
    <dbReference type="NCBI Taxonomy" id="2699169"/>
    <lineage>
        <taxon>Bacteria</taxon>
        <taxon>Pseudomonadati</taxon>
        <taxon>Pseudomonadota</taxon>
        <taxon>Gammaproteobacteria</taxon>
        <taxon>Lysobacterales</taxon>
        <taxon>Lysobacteraceae</taxon>
        <taxon>Alkalisalibacterium</taxon>
    </lineage>
</organism>
<dbReference type="Pfam" id="PF06713">
    <property type="entry name" value="bPH_4"/>
    <property type="match status" value="1"/>
</dbReference>
<keyword evidence="1" id="KW-0472">Membrane</keyword>
<evidence type="ECO:0000256" key="1">
    <source>
        <dbReference type="SAM" id="Phobius"/>
    </source>
</evidence>
<feature type="transmembrane region" description="Helical" evidence="1">
    <location>
        <begin position="39"/>
        <end position="58"/>
    </location>
</feature>
<name>A0A5C8KFU8_9GAMM</name>
<dbReference type="GO" id="GO:0030153">
    <property type="term" value="P:bacteriocin immunity"/>
    <property type="evidence" value="ECO:0007669"/>
    <property type="project" value="InterPro"/>
</dbReference>
<comment type="caution">
    <text evidence="3">The sequence shown here is derived from an EMBL/GenBank/DDBJ whole genome shotgun (WGS) entry which is preliminary data.</text>
</comment>
<keyword evidence="1" id="KW-1133">Transmembrane helix</keyword>
<gene>
    <name evidence="3" type="ORF">FU658_14170</name>
</gene>